<gene>
    <name evidence="3" type="ORF">DY023_07525</name>
</gene>
<name>A0A371NV04_9MICO</name>
<evidence type="ECO:0000313" key="4">
    <source>
        <dbReference type="Proteomes" id="UP000262172"/>
    </source>
</evidence>
<dbReference type="SUPFAM" id="SSF52038">
    <property type="entry name" value="Barstar-related"/>
    <property type="match status" value="1"/>
</dbReference>
<dbReference type="InterPro" id="IPR000468">
    <property type="entry name" value="Barstar"/>
</dbReference>
<sequence>MRDTPSLMSEFGAALQFFDDFGENWYALEECLCYLDEWLPADAYVLVVERSEEILSRDDDGLRALMTTINAAGSFWSKPVIDGPEQYRRPARPFHVLMLLGEGQLQSSERLLRAAEAVGVRVLEGHSNGLES</sequence>
<keyword evidence="4" id="KW-1185">Reference proteome</keyword>
<comment type="similarity">
    <text evidence="1">Belongs to the barstar family.</text>
</comment>
<evidence type="ECO:0000313" key="3">
    <source>
        <dbReference type="EMBL" id="REJ06130.1"/>
    </source>
</evidence>
<dbReference type="EMBL" id="QUAB01000038">
    <property type="protein sequence ID" value="REJ06130.1"/>
    <property type="molecule type" value="Genomic_DNA"/>
</dbReference>
<comment type="caution">
    <text evidence="3">The sequence shown here is derived from an EMBL/GenBank/DDBJ whole genome shotgun (WGS) entry which is preliminary data.</text>
</comment>
<proteinExistence type="inferred from homology"/>
<dbReference type="Pfam" id="PF01337">
    <property type="entry name" value="Barstar"/>
    <property type="match status" value="1"/>
</dbReference>
<dbReference type="AlphaFoldDB" id="A0A371NV04"/>
<dbReference type="InterPro" id="IPR035905">
    <property type="entry name" value="Barstar-like_sf"/>
</dbReference>
<protein>
    <recommendedName>
        <fullName evidence="2">Barstar (barnase inhibitor) domain-containing protein</fullName>
    </recommendedName>
</protein>
<evidence type="ECO:0000256" key="1">
    <source>
        <dbReference type="ARBA" id="ARBA00006845"/>
    </source>
</evidence>
<reference evidence="3 4" key="1">
    <citation type="submission" date="2018-08" db="EMBL/GenBank/DDBJ databases">
        <title>Isolation, diversity and antifungal activity of Actinobacteria from cow dung.</title>
        <authorList>
            <person name="Ling L."/>
        </authorList>
    </citation>
    <scope>NUCLEOTIDE SEQUENCE [LARGE SCALE GENOMIC DNA]</scope>
    <source>
        <strain evidence="3 4">NEAU-LLE</strain>
    </source>
</reference>
<evidence type="ECO:0000259" key="2">
    <source>
        <dbReference type="Pfam" id="PF01337"/>
    </source>
</evidence>
<accession>A0A371NV04</accession>
<feature type="domain" description="Barstar (barnase inhibitor)" evidence="2">
    <location>
        <begin position="1"/>
        <end position="88"/>
    </location>
</feature>
<dbReference type="Proteomes" id="UP000262172">
    <property type="component" value="Unassembled WGS sequence"/>
</dbReference>
<organism evidence="3 4">
    <name type="scientific">Microbacterium bovistercoris</name>
    <dbReference type="NCBI Taxonomy" id="2293570"/>
    <lineage>
        <taxon>Bacteria</taxon>
        <taxon>Bacillati</taxon>
        <taxon>Actinomycetota</taxon>
        <taxon>Actinomycetes</taxon>
        <taxon>Micrococcales</taxon>
        <taxon>Microbacteriaceae</taxon>
        <taxon>Microbacterium</taxon>
    </lineage>
</organism>
<dbReference type="Gene3D" id="3.30.370.10">
    <property type="entry name" value="Barstar-like"/>
    <property type="match status" value="1"/>
</dbReference>
<dbReference type="OrthoDB" id="5184890at2"/>